<evidence type="ECO:0000313" key="1">
    <source>
        <dbReference type="EMBL" id="GGX75048.1"/>
    </source>
</evidence>
<proteinExistence type="predicted"/>
<protein>
    <recommendedName>
        <fullName evidence="3">Lipoprotein</fullName>
    </recommendedName>
</protein>
<comment type="caution">
    <text evidence="1">The sequence shown here is derived from an EMBL/GenBank/DDBJ whole genome shotgun (WGS) entry which is preliminary data.</text>
</comment>
<evidence type="ECO:0008006" key="3">
    <source>
        <dbReference type="Google" id="ProtNLM"/>
    </source>
</evidence>
<organism evidence="1 2">
    <name type="scientific">Saccharospirillum salsuginis</name>
    <dbReference type="NCBI Taxonomy" id="418750"/>
    <lineage>
        <taxon>Bacteria</taxon>
        <taxon>Pseudomonadati</taxon>
        <taxon>Pseudomonadota</taxon>
        <taxon>Gammaproteobacteria</taxon>
        <taxon>Oceanospirillales</taxon>
        <taxon>Saccharospirillaceae</taxon>
        <taxon>Saccharospirillum</taxon>
    </lineage>
</organism>
<reference evidence="1" key="1">
    <citation type="journal article" date="2014" name="Int. J. Syst. Evol. Microbiol.">
        <title>Complete genome sequence of Corynebacterium casei LMG S-19264T (=DSM 44701T), isolated from a smear-ripened cheese.</title>
        <authorList>
            <consortium name="US DOE Joint Genome Institute (JGI-PGF)"/>
            <person name="Walter F."/>
            <person name="Albersmeier A."/>
            <person name="Kalinowski J."/>
            <person name="Ruckert C."/>
        </authorList>
    </citation>
    <scope>NUCLEOTIDE SEQUENCE</scope>
    <source>
        <strain evidence="1">KCTC 22169</strain>
    </source>
</reference>
<dbReference type="AlphaFoldDB" id="A0A918NJF7"/>
<evidence type="ECO:0000313" key="2">
    <source>
        <dbReference type="Proteomes" id="UP000626148"/>
    </source>
</evidence>
<dbReference type="PROSITE" id="PS51257">
    <property type="entry name" value="PROKAR_LIPOPROTEIN"/>
    <property type="match status" value="1"/>
</dbReference>
<sequence length="257" mass="29070">MKKTFALVMGSLAALQGCDIVEESNEVDTDEMYIDVKLTRLDTADMDTLDVRFETENDIYAYDTNVLQLTKEDTVTVYVDGEPHTPFEVIDESEQDRDVYYRVELPKSQGSTNYRVALTRQDHQDAPDTQFTVPEPPPFTTVPDQVIGVDESLVITWTPDDQVNVRYTNTLNCTDDSGAERIFEDEDKTENSGTFVLDNSAHFSPLSNVERQSLDCDGVFQFHHYDYSGDVDPHFSIGSIHVKQIRTLPYKVSGAVD</sequence>
<dbReference type="EMBL" id="BMXR01000020">
    <property type="protein sequence ID" value="GGX75048.1"/>
    <property type="molecule type" value="Genomic_DNA"/>
</dbReference>
<dbReference type="RefSeq" id="WP_189613608.1">
    <property type="nucleotide sequence ID" value="NZ_BMXR01000020.1"/>
</dbReference>
<reference evidence="1" key="2">
    <citation type="submission" date="2020-09" db="EMBL/GenBank/DDBJ databases">
        <authorList>
            <person name="Sun Q."/>
            <person name="Kim S."/>
        </authorList>
    </citation>
    <scope>NUCLEOTIDE SEQUENCE</scope>
    <source>
        <strain evidence="1">KCTC 22169</strain>
    </source>
</reference>
<gene>
    <name evidence="1" type="ORF">GCM10007392_47810</name>
</gene>
<keyword evidence="2" id="KW-1185">Reference proteome</keyword>
<accession>A0A918NJF7</accession>
<dbReference type="Proteomes" id="UP000626148">
    <property type="component" value="Unassembled WGS sequence"/>
</dbReference>
<name>A0A918NJF7_9GAMM</name>